<proteinExistence type="predicted"/>
<evidence type="ECO:0000256" key="1">
    <source>
        <dbReference type="SAM" id="MobiDB-lite"/>
    </source>
</evidence>
<feature type="compositionally biased region" description="Pro residues" evidence="1">
    <location>
        <begin position="75"/>
        <end position="85"/>
    </location>
</feature>
<gene>
    <name evidence="2" type="ORF">GCM10011511_52590</name>
</gene>
<name>A0A8J2UIU7_9BACT</name>
<comment type="caution">
    <text evidence="2">The sequence shown here is derived from an EMBL/GenBank/DDBJ whole genome shotgun (WGS) entry which is preliminary data.</text>
</comment>
<evidence type="ECO:0000313" key="2">
    <source>
        <dbReference type="EMBL" id="GGB22197.1"/>
    </source>
</evidence>
<reference evidence="2" key="1">
    <citation type="journal article" date="2014" name="Int. J. Syst. Evol. Microbiol.">
        <title>Complete genome sequence of Corynebacterium casei LMG S-19264T (=DSM 44701T), isolated from a smear-ripened cheese.</title>
        <authorList>
            <consortium name="US DOE Joint Genome Institute (JGI-PGF)"/>
            <person name="Walter F."/>
            <person name="Albersmeier A."/>
            <person name="Kalinowski J."/>
            <person name="Ruckert C."/>
        </authorList>
    </citation>
    <scope>NUCLEOTIDE SEQUENCE</scope>
    <source>
        <strain evidence="2">CGMCC 1.15448</strain>
    </source>
</reference>
<dbReference type="AlphaFoldDB" id="A0A8J2UIU7"/>
<dbReference type="Proteomes" id="UP000607559">
    <property type="component" value="Unassembled WGS sequence"/>
</dbReference>
<feature type="region of interest" description="Disordered" evidence="1">
    <location>
        <begin position="49"/>
        <end position="86"/>
    </location>
</feature>
<keyword evidence="3" id="KW-1185">Reference proteome</keyword>
<evidence type="ECO:0000313" key="3">
    <source>
        <dbReference type="Proteomes" id="UP000607559"/>
    </source>
</evidence>
<reference evidence="2" key="2">
    <citation type="submission" date="2020-09" db="EMBL/GenBank/DDBJ databases">
        <authorList>
            <person name="Sun Q."/>
            <person name="Zhou Y."/>
        </authorList>
    </citation>
    <scope>NUCLEOTIDE SEQUENCE</scope>
    <source>
        <strain evidence="2">CGMCC 1.15448</strain>
    </source>
</reference>
<organism evidence="2 3">
    <name type="scientific">Puia dinghuensis</name>
    <dbReference type="NCBI Taxonomy" id="1792502"/>
    <lineage>
        <taxon>Bacteria</taxon>
        <taxon>Pseudomonadati</taxon>
        <taxon>Bacteroidota</taxon>
        <taxon>Chitinophagia</taxon>
        <taxon>Chitinophagales</taxon>
        <taxon>Chitinophagaceae</taxon>
        <taxon>Puia</taxon>
    </lineage>
</organism>
<dbReference type="RefSeq" id="WP_188937404.1">
    <property type="nucleotide sequence ID" value="NZ_BMJC01000006.1"/>
</dbReference>
<dbReference type="EMBL" id="BMJC01000006">
    <property type="protein sequence ID" value="GGB22197.1"/>
    <property type="molecule type" value="Genomic_DNA"/>
</dbReference>
<sequence>MAINQNHLFEELNGIKCAIVEKNVAPARVDFLRKLLEYNRYTVVVVPSPPPKAAPAPATSATPPPAAPAALENPAPAPAAPPPPETFTVGVTDVTFNSINAIFGRLLKTPGGHTVTLAYWQQKEKESRDDIPYFDS</sequence>
<protein>
    <submittedName>
        <fullName evidence="2">Uncharacterized protein</fullName>
    </submittedName>
</protein>
<accession>A0A8J2UIU7</accession>